<keyword evidence="1" id="KW-1133">Transmembrane helix</keyword>
<evidence type="ECO:0000256" key="1">
    <source>
        <dbReference type="SAM" id="Phobius"/>
    </source>
</evidence>
<evidence type="ECO:0000313" key="3">
    <source>
        <dbReference type="EMBL" id="SDP47958.1"/>
    </source>
</evidence>
<dbReference type="AlphaFoldDB" id="A0A1H0T332"/>
<keyword evidence="1" id="KW-0472">Membrane</keyword>
<dbReference type="Proteomes" id="UP000199159">
    <property type="component" value="Unassembled WGS sequence"/>
</dbReference>
<dbReference type="STRING" id="930152.SAMN05216565_103242"/>
<keyword evidence="1" id="KW-0812">Transmembrane</keyword>
<proteinExistence type="predicted"/>
<evidence type="ECO:0000256" key="2">
    <source>
        <dbReference type="SAM" id="SignalP"/>
    </source>
</evidence>
<feature type="chain" id="PRO_5038902223" evidence="2">
    <location>
        <begin position="21"/>
        <end position="76"/>
    </location>
</feature>
<protein>
    <submittedName>
        <fullName evidence="3">Uncharacterized protein</fullName>
    </submittedName>
</protein>
<accession>A0A1H0T332</accession>
<dbReference type="EMBL" id="FNJU01000003">
    <property type="protein sequence ID" value="SDP47958.1"/>
    <property type="molecule type" value="Genomic_DNA"/>
</dbReference>
<gene>
    <name evidence="3" type="ORF">SAMN05216565_103242</name>
</gene>
<feature type="signal peptide" evidence="2">
    <location>
        <begin position="1"/>
        <end position="20"/>
    </location>
</feature>
<sequence length="76" mass="8507">MLLSGIVSFVAMYLSAPFLAELVIDSDDQTGNSIEDVEFVIRLVSFAFVSCSSYEYIQGIFPRKPIYGTFGFKYSD</sequence>
<organism evidence="3 4">
    <name type="scientific">Litchfieldia salsa</name>
    <dbReference type="NCBI Taxonomy" id="930152"/>
    <lineage>
        <taxon>Bacteria</taxon>
        <taxon>Bacillati</taxon>
        <taxon>Bacillota</taxon>
        <taxon>Bacilli</taxon>
        <taxon>Bacillales</taxon>
        <taxon>Bacillaceae</taxon>
        <taxon>Litchfieldia</taxon>
    </lineage>
</organism>
<keyword evidence="4" id="KW-1185">Reference proteome</keyword>
<name>A0A1H0T332_9BACI</name>
<evidence type="ECO:0000313" key="4">
    <source>
        <dbReference type="Proteomes" id="UP000199159"/>
    </source>
</evidence>
<keyword evidence="2" id="KW-0732">Signal</keyword>
<reference evidence="4" key="1">
    <citation type="submission" date="2016-10" db="EMBL/GenBank/DDBJ databases">
        <authorList>
            <person name="Varghese N."/>
            <person name="Submissions S."/>
        </authorList>
    </citation>
    <scope>NUCLEOTIDE SEQUENCE [LARGE SCALE GENOMIC DNA]</scope>
    <source>
        <strain evidence="4">IBRC-M10078</strain>
    </source>
</reference>
<feature type="transmembrane region" description="Helical" evidence="1">
    <location>
        <begin position="39"/>
        <end position="57"/>
    </location>
</feature>